<feature type="region of interest" description="Disordered" evidence="1">
    <location>
        <begin position="109"/>
        <end position="129"/>
    </location>
</feature>
<dbReference type="Proteomes" id="UP001432180">
    <property type="component" value="Chromosome"/>
</dbReference>
<dbReference type="RefSeq" id="WP_328983334.1">
    <property type="nucleotide sequence ID" value="NZ_CP121472.1"/>
</dbReference>
<sequence length="145" mass="15508">MHKTLLIPARRRRVPRQFSWVDQRLVRERHLGRCGAHALALYLFLVTVADAEGLSYYGDGAIAAHLGWPEAQVRAARAALIGADLIAFAAPLYQVLSLDGVAATVAQPASTVPAGRSPARPAPSPPGAARGELRALRAILREMVS</sequence>
<gene>
    <name evidence="2" type="ORF">Thiowin_02548</name>
</gene>
<evidence type="ECO:0000313" key="3">
    <source>
        <dbReference type="Proteomes" id="UP001432180"/>
    </source>
</evidence>
<protein>
    <submittedName>
        <fullName evidence="2">Uncharacterized protein</fullName>
    </submittedName>
</protein>
<accession>A0ABZ0SA54</accession>
<proteinExistence type="predicted"/>
<keyword evidence="3" id="KW-1185">Reference proteome</keyword>
<reference evidence="2 3" key="1">
    <citation type="journal article" date="2023" name="Microorganisms">
        <title>Thiorhodovibrio frisius and Trv. litoralis spp. nov., Two Novel Members from a Clade of Fastidious Purple Sulfur Bacteria That Exhibit Unique Red-Shifted Light-Harvesting Capabilities.</title>
        <authorList>
            <person name="Methner A."/>
            <person name="Kuzyk S.B."/>
            <person name="Petersen J."/>
            <person name="Bauer S."/>
            <person name="Brinkmann H."/>
            <person name="Sichau K."/>
            <person name="Wanner G."/>
            <person name="Wolf J."/>
            <person name="Neumann-Schaal M."/>
            <person name="Henke P."/>
            <person name="Tank M."/>
            <person name="Sproer C."/>
            <person name="Bunk B."/>
            <person name="Overmann J."/>
        </authorList>
    </citation>
    <scope>NUCLEOTIDE SEQUENCE [LARGE SCALE GENOMIC DNA]</scope>
    <source>
        <strain evidence="2 3">DSM 6702</strain>
    </source>
</reference>
<evidence type="ECO:0000313" key="2">
    <source>
        <dbReference type="EMBL" id="WPL17523.1"/>
    </source>
</evidence>
<dbReference type="EMBL" id="CP121472">
    <property type="protein sequence ID" value="WPL17523.1"/>
    <property type="molecule type" value="Genomic_DNA"/>
</dbReference>
<evidence type="ECO:0000256" key="1">
    <source>
        <dbReference type="SAM" id="MobiDB-lite"/>
    </source>
</evidence>
<organism evidence="2 3">
    <name type="scientific">Thiorhodovibrio winogradskyi</name>
    <dbReference type="NCBI Taxonomy" id="77007"/>
    <lineage>
        <taxon>Bacteria</taxon>
        <taxon>Pseudomonadati</taxon>
        <taxon>Pseudomonadota</taxon>
        <taxon>Gammaproteobacteria</taxon>
        <taxon>Chromatiales</taxon>
        <taxon>Chromatiaceae</taxon>
        <taxon>Thiorhodovibrio</taxon>
    </lineage>
</organism>
<name>A0ABZ0SA54_9GAMM</name>